<dbReference type="InterPro" id="IPR052337">
    <property type="entry name" value="SAT4-like"/>
</dbReference>
<protein>
    <recommendedName>
        <fullName evidence="8">Rhodopsin domain-containing protein</fullName>
    </recommendedName>
</protein>
<evidence type="ECO:0000256" key="7">
    <source>
        <dbReference type="SAM" id="Phobius"/>
    </source>
</evidence>
<dbReference type="Pfam" id="PF20684">
    <property type="entry name" value="Fung_rhodopsin"/>
    <property type="match status" value="1"/>
</dbReference>
<accession>A0ABP0BWN3</accession>
<proteinExistence type="inferred from homology"/>
<dbReference type="Proteomes" id="UP001642406">
    <property type="component" value="Unassembled WGS sequence"/>
</dbReference>
<evidence type="ECO:0000313" key="10">
    <source>
        <dbReference type="Proteomes" id="UP001642406"/>
    </source>
</evidence>
<keyword evidence="10" id="KW-1185">Reference proteome</keyword>
<organism evidence="9 10">
    <name type="scientific">Sporothrix bragantina</name>
    <dbReference type="NCBI Taxonomy" id="671064"/>
    <lineage>
        <taxon>Eukaryota</taxon>
        <taxon>Fungi</taxon>
        <taxon>Dikarya</taxon>
        <taxon>Ascomycota</taxon>
        <taxon>Pezizomycotina</taxon>
        <taxon>Sordariomycetes</taxon>
        <taxon>Sordariomycetidae</taxon>
        <taxon>Ophiostomatales</taxon>
        <taxon>Ophiostomataceae</taxon>
        <taxon>Sporothrix</taxon>
    </lineage>
</organism>
<evidence type="ECO:0000259" key="8">
    <source>
        <dbReference type="Pfam" id="PF20684"/>
    </source>
</evidence>
<dbReference type="EMBL" id="CAWUHC010000046">
    <property type="protein sequence ID" value="CAK7223877.1"/>
    <property type="molecule type" value="Genomic_DNA"/>
</dbReference>
<keyword evidence="3 7" id="KW-1133">Transmembrane helix</keyword>
<feature type="transmembrane region" description="Helical" evidence="7">
    <location>
        <begin position="199"/>
        <end position="221"/>
    </location>
</feature>
<feature type="transmembrane region" description="Helical" evidence="7">
    <location>
        <begin position="125"/>
        <end position="147"/>
    </location>
</feature>
<dbReference type="PANTHER" id="PTHR33048">
    <property type="entry name" value="PTH11-LIKE INTEGRAL MEMBRANE PROTEIN (AFU_ORTHOLOGUE AFUA_5G11245)"/>
    <property type="match status" value="1"/>
</dbReference>
<feature type="region of interest" description="Disordered" evidence="6">
    <location>
        <begin position="320"/>
        <end position="352"/>
    </location>
</feature>
<evidence type="ECO:0000256" key="6">
    <source>
        <dbReference type="SAM" id="MobiDB-lite"/>
    </source>
</evidence>
<evidence type="ECO:0000256" key="2">
    <source>
        <dbReference type="ARBA" id="ARBA00022692"/>
    </source>
</evidence>
<sequence>MVTANGYEPRSGTIIVANVILITFMAIFVLIRFWARAILLRQVGLDDILIWISFVLSLIPCLCAIIMTKYGLGFHIDDVSTAEYDKFSLLLFISSLTYVSAFVLAKLSFAVFYLRVIPTRGFRRLNFVIIGLLIAQGIEETFVVIFSCKPVYKYWTTSAEGTCLNLLNFYYISFGVKLLTDLILFLEPIPTLKNLKLPWAKRVGLMVMFSLGLLACIISIIRCTFLKDTSDDVTWRLVDPSNWSSAELCSLVICACIPYVRNLLAEIPHVNSALGLSSGHSKGGYSGGGYGNGLSGGYGRNTGHGGNSIALQSRTPYIQQQSRIAGDGGASAAVTSGGKSGGSSGHTLRGTESTEEIFPNYRDKSGGIVVSTDVKVAVERHQSRSSFSGES</sequence>
<keyword evidence="2 7" id="KW-0812">Transmembrane</keyword>
<feature type="transmembrane region" description="Helical" evidence="7">
    <location>
        <begin position="12"/>
        <end position="35"/>
    </location>
</feature>
<reference evidence="9 10" key="1">
    <citation type="submission" date="2024-01" db="EMBL/GenBank/DDBJ databases">
        <authorList>
            <person name="Allen C."/>
            <person name="Tagirdzhanova G."/>
        </authorList>
    </citation>
    <scope>NUCLEOTIDE SEQUENCE [LARGE SCALE GENOMIC DNA]</scope>
</reference>
<keyword evidence="4 7" id="KW-0472">Membrane</keyword>
<feature type="domain" description="Rhodopsin" evidence="8">
    <location>
        <begin position="31"/>
        <end position="265"/>
    </location>
</feature>
<evidence type="ECO:0000313" key="9">
    <source>
        <dbReference type="EMBL" id="CAK7223877.1"/>
    </source>
</evidence>
<dbReference type="PANTHER" id="PTHR33048:SF47">
    <property type="entry name" value="INTEGRAL MEMBRANE PROTEIN-RELATED"/>
    <property type="match status" value="1"/>
</dbReference>
<evidence type="ECO:0000256" key="5">
    <source>
        <dbReference type="ARBA" id="ARBA00038359"/>
    </source>
</evidence>
<comment type="caution">
    <text evidence="9">The sequence shown here is derived from an EMBL/GenBank/DDBJ whole genome shotgun (WGS) entry which is preliminary data.</text>
</comment>
<feature type="transmembrane region" description="Helical" evidence="7">
    <location>
        <begin position="47"/>
        <end position="67"/>
    </location>
</feature>
<evidence type="ECO:0000256" key="1">
    <source>
        <dbReference type="ARBA" id="ARBA00004141"/>
    </source>
</evidence>
<feature type="transmembrane region" description="Helical" evidence="7">
    <location>
        <begin position="87"/>
        <end position="113"/>
    </location>
</feature>
<dbReference type="InterPro" id="IPR049326">
    <property type="entry name" value="Rhodopsin_dom_fungi"/>
</dbReference>
<comment type="similarity">
    <text evidence="5">Belongs to the SAT4 family.</text>
</comment>
<evidence type="ECO:0000256" key="4">
    <source>
        <dbReference type="ARBA" id="ARBA00023136"/>
    </source>
</evidence>
<comment type="subcellular location">
    <subcellularLocation>
        <location evidence="1">Membrane</location>
        <topology evidence="1">Multi-pass membrane protein</topology>
    </subcellularLocation>
</comment>
<gene>
    <name evidence="9" type="ORF">SBRCBS47491_005357</name>
</gene>
<name>A0ABP0BWN3_9PEZI</name>
<evidence type="ECO:0000256" key="3">
    <source>
        <dbReference type="ARBA" id="ARBA00022989"/>
    </source>
</evidence>